<evidence type="ECO:0000313" key="4">
    <source>
        <dbReference type="Proteomes" id="UP000256601"/>
    </source>
</evidence>
<dbReference type="VEuPathDB" id="FungiDB:YALI1_F01532g"/>
<evidence type="ECO:0000313" key="3">
    <source>
        <dbReference type="EMBL" id="RDW25386.1"/>
    </source>
</evidence>
<dbReference type="EMBL" id="KZ859004">
    <property type="protein sequence ID" value="RDW25386.1"/>
    <property type="molecule type" value="Genomic_DNA"/>
</dbReference>
<evidence type="ECO:0000259" key="2">
    <source>
        <dbReference type="PROSITE" id="PS50156"/>
    </source>
</evidence>
<dbReference type="PROSITE" id="PS50156">
    <property type="entry name" value="SSD"/>
    <property type="match status" value="1"/>
</dbReference>
<keyword evidence="1" id="KW-0472">Membrane</keyword>
<feature type="transmembrane region" description="Helical" evidence="1">
    <location>
        <begin position="399"/>
        <end position="419"/>
    </location>
</feature>
<feature type="transmembrane region" description="Helical" evidence="1">
    <location>
        <begin position="289"/>
        <end position="318"/>
    </location>
</feature>
<sequence>MKATSSTGSKKRMASQNQRVAWSARTEERIRIWLAMLAANIVKFPHAFILWPSSVSFTLAYPYIILLVSLCIPTVSVSDVGAANTSSAALRVQQTIFATDNSVFGPEFMGSIAPILDTLHPQLDSYYDNVTDSIDLGRIQTSHLLSYRDLPQLPQPPKLPLPLDPTLETLLETLFYHPRVRNGQLVDAEGLILTLVERVDGETVDNTPAQTTWRRILNSPSHRRQLTPTRHRVQRLSEPFGKSLLGLLYESQRSVSHRLGEITLFAAYLLLFVYIILSLSNITSVRSRFGLFVSFCVQCALSVLSACTIISLFVPAFVPRSTHCFVLFPFSVVVIGTGNMFRLVNAVSRTPEENHPFTRLKTALLASAPLTIKQVAVDVSIFVLASAASYSHFPQASMVFLASALAVLIDLTLHFTYFLSVLSVDVRRVELEDLISTELPIDRFENSSGEDGRRLKLHQRAFVYLHPSFHNIKLPYTTQTTTAVFIVLYIAAILVGLPPSRYGVDSVALFTPSMVKSVVSQSVDVISPLIVRKYGSSATAAFLYSDGDVLSYLPSVRISFALEFIASLTFILSLTGIILKVILPPEPDAIDEVPVSENQFFAKDLIGYHMLDILQIYTQGSHVLTVSMDRKVFLWNAVSAGSHRGTLVDKPVSIPVHRKYWPLHSCELNTSHQLVAMFSKSHSTVIVFNYRIGQVVTCLESPLFRHKPVLAFFRNTDLLVVTSCGYLVVVHTSDVDAGTISATRVPVDMLTKSITAGPGPVPDQLHLDHHTIIWASRINTPRMMERIVMASASNKIFIVSPMRKKWIFRVLDLQEIGSHHSAPGPGGPMGMGRFAGAHMMTGGGAAASRQFQLPSDMVELVALPQLNMVLIGINLEVLLVDLQTGTVVKRMHVGHYKRGTLRAFHSNPIHCRFCGSTSIESISVAYSDYETLGLVICHTVTLDSRSKSNICLRVERDPREIRCLSFEASQEKQHWMSNVEGWETTGINMIMGVSRKQQPNEADTGEIISYSDPVRDTSLFGTSASPYQTPDSVYSRLNAMSSHNKRQLSSVIEKRPPLAVTWEGWIMSASGKVSYYDIPETSLINQTKNKQQQSDSGDCSQTVPGVGLATHLPMGRLLIGSVGPVTRYGTKSIAVVFGNIIKILYFGNEESFVDELTPNETASMPGTPLLAPKKWRRVSMNSVNTMN</sequence>
<feature type="domain" description="SSD" evidence="2">
    <location>
        <begin position="260"/>
        <end position="424"/>
    </location>
</feature>
<dbReference type="PANTHER" id="PTHR45727">
    <property type="entry name" value="NPC INTRACELLULAR CHOLESTEROL TRANSPORTER 1"/>
    <property type="match status" value="1"/>
</dbReference>
<feature type="transmembrane region" description="Helical" evidence="1">
    <location>
        <begin position="364"/>
        <end position="387"/>
    </location>
</feature>
<dbReference type="GO" id="GO:0015918">
    <property type="term" value="P:sterol transport"/>
    <property type="evidence" value="ECO:0007669"/>
    <property type="project" value="TreeGrafter"/>
</dbReference>
<feature type="transmembrane region" description="Helical" evidence="1">
    <location>
        <begin position="325"/>
        <end position="344"/>
    </location>
</feature>
<dbReference type="GO" id="GO:0032934">
    <property type="term" value="F:sterol binding"/>
    <property type="evidence" value="ECO:0007669"/>
    <property type="project" value="TreeGrafter"/>
</dbReference>
<dbReference type="InterPro" id="IPR053958">
    <property type="entry name" value="HMGCR/SNAP/NPC1-like_SSD"/>
</dbReference>
<gene>
    <name evidence="3" type="ORF">B0I71DRAFT_132698</name>
</gene>
<dbReference type="Pfam" id="PF12349">
    <property type="entry name" value="Sterol-sensing"/>
    <property type="match status" value="1"/>
</dbReference>
<dbReference type="VEuPathDB" id="FungiDB:YALI0_F00968g"/>
<proteinExistence type="predicted"/>
<organism evidence="3 4">
    <name type="scientific">Yarrowia lipolytica</name>
    <name type="common">Candida lipolytica</name>
    <dbReference type="NCBI Taxonomy" id="4952"/>
    <lineage>
        <taxon>Eukaryota</taxon>
        <taxon>Fungi</taxon>
        <taxon>Dikarya</taxon>
        <taxon>Ascomycota</taxon>
        <taxon>Saccharomycotina</taxon>
        <taxon>Dipodascomycetes</taxon>
        <taxon>Dipodascales</taxon>
        <taxon>Dipodascales incertae sedis</taxon>
        <taxon>Yarrowia</taxon>
    </lineage>
</organism>
<protein>
    <submittedName>
        <fullName evidence="3">Sterol-sensing domain of SREBP cleavage-activation-domain-containing protein</fullName>
    </submittedName>
</protein>
<accession>A0A371C4Y5</accession>
<keyword evidence="1" id="KW-1133">Transmembrane helix</keyword>
<name>A0A371C4Y5_YARLL</name>
<dbReference type="Proteomes" id="UP000256601">
    <property type="component" value="Unassembled WGS sequence"/>
</dbReference>
<keyword evidence="1" id="KW-0812">Transmembrane</keyword>
<dbReference type="GO" id="GO:0016020">
    <property type="term" value="C:membrane"/>
    <property type="evidence" value="ECO:0007669"/>
    <property type="project" value="TreeGrafter"/>
</dbReference>
<dbReference type="SUPFAM" id="SSF50978">
    <property type="entry name" value="WD40 repeat-like"/>
    <property type="match status" value="1"/>
</dbReference>
<feature type="transmembrane region" description="Helical" evidence="1">
    <location>
        <begin position="476"/>
        <end position="497"/>
    </location>
</feature>
<reference evidence="3 4" key="1">
    <citation type="submission" date="2018-07" db="EMBL/GenBank/DDBJ databases">
        <title>Draft Genome Assemblies for Five Robust Yarrowia lipolytica Strains Exhibiting High Lipid Production and Pentose Sugar Utilization and Sugar Alcohol Secretion from Undetoxified Lignocellulosic Biomass Hydrolysates.</title>
        <authorList>
            <consortium name="DOE Joint Genome Institute"/>
            <person name="Walker C."/>
            <person name="Ryu S."/>
            <person name="Na H."/>
            <person name="Zane M."/>
            <person name="LaButti K."/>
            <person name="Lipzen A."/>
            <person name="Haridas S."/>
            <person name="Barry K."/>
            <person name="Grigoriev I.V."/>
            <person name="Quarterman J."/>
            <person name="Slininger P."/>
            <person name="Dien B."/>
            <person name="Trinh C.T."/>
        </authorList>
    </citation>
    <scope>NUCLEOTIDE SEQUENCE [LARGE SCALE GENOMIC DNA]</scope>
    <source>
        <strain evidence="3 4">YB392</strain>
    </source>
</reference>
<evidence type="ECO:0000256" key="1">
    <source>
        <dbReference type="SAM" id="Phobius"/>
    </source>
</evidence>
<dbReference type="AlphaFoldDB" id="A0A371C4Y5"/>
<dbReference type="InterPro" id="IPR000731">
    <property type="entry name" value="SSD"/>
</dbReference>
<dbReference type="InterPro" id="IPR036322">
    <property type="entry name" value="WD40_repeat_dom_sf"/>
</dbReference>
<dbReference type="PANTHER" id="PTHR45727:SF2">
    <property type="entry name" value="NPC INTRACELLULAR CHOLESTEROL TRANSPORTER 1"/>
    <property type="match status" value="1"/>
</dbReference>
<feature type="transmembrane region" description="Helical" evidence="1">
    <location>
        <begin position="262"/>
        <end position="283"/>
    </location>
</feature>